<dbReference type="EMBL" id="JBHRZH010000004">
    <property type="protein sequence ID" value="MFC3759925.1"/>
    <property type="molecule type" value="Genomic_DNA"/>
</dbReference>
<dbReference type="InterPro" id="IPR001647">
    <property type="entry name" value="HTH_TetR"/>
</dbReference>
<evidence type="ECO:0000259" key="4">
    <source>
        <dbReference type="PROSITE" id="PS50977"/>
    </source>
</evidence>
<organism evidence="5 6">
    <name type="scientific">Tenggerimyces flavus</name>
    <dbReference type="NCBI Taxonomy" id="1708749"/>
    <lineage>
        <taxon>Bacteria</taxon>
        <taxon>Bacillati</taxon>
        <taxon>Actinomycetota</taxon>
        <taxon>Actinomycetes</taxon>
        <taxon>Propionibacteriales</taxon>
        <taxon>Nocardioidaceae</taxon>
        <taxon>Tenggerimyces</taxon>
    </lineage>
</organism>
<keyword evidence="1 2" id="KW-0238">DNA-binding</keyword>
<proteinExistence type="predicted"/>
<dbReference type="PROSITE" id="PS50977">
    <property type="entry name" value="HTH_TETR_2"/>
    <property type="match status" value="1"/>
</dbReference>
<dbReference type="RefSeq" id="WP_205120243.1">
    <property type="nucleotide sequence ID" value="NZ_JAFBCM010000001.1"/>
</dbReference>
<comment type="caution">
    <text evidence="5">The sequence shown here is derived from an EMBL/GenBank/DDBJ whole genome shotgun (WGS) entry which is preliminary data.</text>
</comment>
<feature type="region of interest" description="Disordered" evidence="3">
    <location>
        <begin position="23"/>
        <end position="59"/>
    </location>
</feature>
<feature type="DNA-binding region" description="H-T-H motif" evidence="2">
    <location>
        <begin position="88"/>
        <end position="107"/>
    </location>
</feature>
<keyword evidence="6" id="KW-1185">Reference proteome</keyword>
<evidence type="ECO:0000313" key="6">
    <source>
        <dbReference type="Proteomes" id="UP001595699"/>
    </source>
</evidence>
<dbReference type="InterPro" id="IPR009057">
    <property type="entry name" value="Homeodomain-like_sf"/>
</dbReference>
<accession>A0ABV7Y6N8</accession>
<reference evidence="6" key="1">
    <citation type="journal article" date="2019" name="Int. J. Syst. Evol. Microbiol.">
        <title>The Global Catalogue of Microorganisms (GCM) 10K type strain sequencing project: providing services to taxonomists for standard genome sequencing and annotation.</title>
        <authorList>
            <consortium name="The Broad Institute Genomics Platform"/>
            <consortium name="The Broad Institute Genome Sequencing Center for Infectious Disease"/>
            <person name="Wu L."/>
            <person name="Ma J."/>
        </authorList>
    </citation>
    <scope>NUCLEOTIDE SEQUENCE [LARGE SCALE GENOMIC DNA]</scope>
    <source>
        <strain evidence="6">CGMCC 4.7241</strain>
    </source>
</reference>
<evidence type="ECO:0000256" key="3">
    <source>
        <dbReference type="SAM" id="MobiDB-lite"/>
    </source>
</evidence>
<dbReference type="SUPFAM" id="SSF46689">
    <property type="entry name" value="Homeodomain-like"/>
    <property type="match status" value="1"/>
</dbReference>
<sequence length="193" mass="20576">MPSGATLSDEVSGWLAGVAETRWTGEASPAPASPAEPEPAPVVEERPATGVARRRRRLSDTETAARMLAAGAKLVGRTGLTVSLEHLSLEDLIHAAGVARSAVYRRWPYKDLFFGDLLRELAASLSLPVELDAAAPQWRTYLALRATVAGLPDDALRSELRKLLAEVDQEFFAQLPGGEAEGLVLLGRALTGP</sequence>
<feature type="domain" description="HTH tetR-type" evidence="4">
    <location>
        <begin position="61"/>
        <end position="125"/>
    </location>
</feature>
<gene>
    <name evidence="5" type="ORF">ACFOUW_03680</name>
</gene>
<protein>
    <recommendedName>
        <fullName evidence="4">HTH tetR-type domain-containing protein</fullName>
    </recommendedName>
</protein>
<evidence type="ECO:0000256" key="1">
    <source>
        <dbReference type="ARBA" id="ARBA00023125"/>
    </source>
</evidence>
<dbReference type="Gene3D" id="1.10.357.10">
    <property type="entry name" value="Tetracycline Repressor, domain 2"/>
    <property type="match status" value="1"/>
</dbReference>
<dbReference type="Proteomes" id="UP001595699">
    <property type="component" value="Unassembled WGS sequence"/>
</dbReference>
<evidence type="ECO:0000256" key="2">
    <source>
        <dbReference type="PROSITE-ProRule" id="PRU00335"/>
    </source>
</evidence>
<evidence type="ECO:0000313" key="5">
    <source>
        <dbReference type="EMBL" id="MFC3759925.1"/>
    </source>
</evidence>
<feature type="compositionally biased region" description="Pro residues" evidence="3">
    <location>
        <begin position="31"/>
        <end position="40"/>
    </location>
</feature>
<name>A0ABV7Y6N8_9ACTN</name>